<dbReference type="Pfam" id="PF24827">
    <property type="entry name" value="AstE_AspA_cat"/>
    <property type="match status" value="1"/>
</dbReference>
<sequence length="293" mass="32548">MRKFDRILIVGGTHGNELTGAYLIRSGAFEHLTQFSFEVLTLLANPRAVAANLRYLGRDLNRSFERQRLDNDRFNNYEDQQAREIYQRFGPHSATPVDVIIDLHTTTANMGNTIILDEESSTGLQLAANLSIAEPSVKIYSTSTSGRQDALRTIAPLGICIEVGPVVPGILDAAAFAQTQALVLQVLADLDRANQGGLADLPESVTLYRYFSTIDYPRNQAGQPIAMIHPQLQLQNYQPLYPGDPIFIDFAGHVTAYMGPETVYPIFINEAAYYEKGIAFVLTQKQQVDCYDQ</sequence>
<dbReference type="SUPFAM" id="SSF53187">
    <property type="entry name" value="Zn-dependent exopeptidases"/>
    <property type="match status" value="1"/>
</dbReference>
<dbReference type="HAMAP" id="MF_00704">
    <property type="entry name" value="Aspartoacylase"/>
    <property type="match status" value="1"/>
</dbReference>
<reference evidence="10" key="1">
    <citation type="submission" date="2020-10" db="EMBL/GenBank/DDBJ databases">
        <authorList>
            <person name="Castelo-Branco R."/>
            <person name="Eusebio N."/>
            <person name="Adriana R."/>
            <person name="Vieira A."/>
            <person name="Brugerolle De Fraissinette N."/>
            <person name="Rezende De Castro R."/>
            <person name="Schneider M.P."/>
            <person name="Vasconcelos V."/>
            <person name="Leao P.N."/>
        </authorList>
    </citation>
    <scope>NUCLEOTIDE SEQUENCE</scope>
    <source>
        <strain evidence="10">LEGE 11480</strain>
    </source>
</reference>
<evidence type="ECO:0000259" key="9">
    <source>
        <dbReference type="Pfam" id="PF24827"/>
    </source>
</evidence>
<comment type="similarity">
    <text evidence="1 5">Belongs to the AspA/AstE family. Aspartoacylase subfamily.</text>
</comment>
<keyword evidence="11" id="KW-1185">Reference proteome</keyword>
<dbReference type="PIRSF" id="PIRSF018001">
    <property type="entry name" value="Aspartoacylase"/>
    <property type="match status" value="1"/>
</dbReference>
<evidence type="ECO:0000313" key="11">
    <source>
        <dbReference type="Proteomes" id="UP000625316"/>
    </source>
</evidence>
<dbReference type="GO" id="GO:0008270">
    <property type="term" value="F:zinc ion binding"/>
    <property type="evidence" value="ECO:0007669"/>
    <property type="project" value="UniProtKB-UniRule"/>
</dbReference>
<dbReference type="EMBL" id="JADEXQ010000001">
    <property type="protein sequence ID" value="MBE9028255.1"/>
    <property type="molecule type" value="Genomic_DNA"/>
</dbReference>
<feature type="binding site" evidence="5 7">
    <location>
        <position position="17"/>
    </location>
    <ligand>
        <name>Zn(2+)</name>
        <dbReference type="ChEBI" id="CHEBI:29105"/>
    </ligand>
</feature>
<proteinExistence type="inferred from homology"/>
<dbReference type="Gene3D" id="2.20.25.160">
    <property type="match status" value="1"/>
</dbReference>
<dbReference type="Proteomes" id="UP000625316">
    <property type="component" value="Unassembled WGS sequence"/>
</dbReference>
<feature type="active site" description="Proton donor/acceptor" evidence="6">
    <location>
        <position position="162"/>
    </location>
</feature>
<dbReference type="Gene3D" id="3.40.630.10">
    <property type="entry name" value="Zn peptidases"/>
    <property type="match status" value="1"/>
</dbReference>
<feature type="domain" description="AstE/AspA barrel-sandwich hybrid" evidence="8">
    <location>
        <begin position="204"/>
        <end position="285"/>
    </location>
</feature>
<accession>A0A928VKL1</accession>
<dbReference type="AlphaFoldDB" id="A0A928VKL1"/>
<keyword evidence="4 5" id="KW-0862">Zinc</keyword>
<evidence type="ECO:0000256" key="1">
    <source>
        <dbReference type="ARBA" id="ARBA00006173"/>
    </source>
</evidence>
<evidence type="ECO:0000256" key="6">
    <source>
        <dbReference type="PIRSR" id="PIRSR018001-1"/>
    </source>
</evidence>
<feature type="domain" description="Succinylglutamate desuccinylase/Aspartoacylase catalytic" evidence="9">
    <location>
        <begin position="6"/>
        <end position="188"/>
    </location>
</feature>
<dbReference type="InterPro" id="IPR050178">
    <property type="entry name" value="AspA/AstE_fam"/>
</dbReference>
<feature type="binding site" evidence="5">
    <location>
        <position position="54"/>
    </location>
    <ligand>
        <name>substrate</name>
    </ligand>
</feature>
<dbReference type="InterPro" id="IPR007036">
    <property type="entry name" value="Aste_AspA_hybrid_dom"/>
</dbReference>
<comment type="cofactor">
    <cofactor evidence="5 7">
        <name>Zn(2+)</name>
        <dbReference type="ChEBI" id="CHEBI:29105"/>
    </cofactor>
    <text evidence="5 7">Binds 1 zinc ion per subunit.</text>
</comment>
<evidence type="ECO:0000256" key="4">
    <source>
        <dbReference type="ARBA" id="ARBA00022833"/>
    </source>
</evidence>
<dbReference type="PANTHER" id="PTHR15162">
    <property type="entry name" value="ASPARTOACYLASE"/>
    <property type="match status" value="1"/>
</dbReference>
<keyword evidence="2 5" id="KW-0479">Metal-binding</keyword>
<dbReference type="NCBIfam" id="NF002601">
    <property type="entry name" value="PRK02259.1"/>
    <property type="match status" value="1"/>
</dbReference>
<feature type="binding site" evidence="5">
    <location>
        <position position="273"/>
    </location>
    <ligand>
        <name>substrate</name>
    </ligand>
</feature>
<dbReference type="InterPro" id="IPR016708">
    <property type="entry name" value="Aspartoacylase"/>
</dbReference>
<feature type="binding site" evidence="5">
    <location>
        <begin position="61"/>
        <end position="62"/>
    </location>
    <ligand>
        <name>substrate</name>
    </ligand>
</feature>
<evidence type="ECO:0000256" key="2">
    <source>
        <dbReference type="ARBA" id="ARBA00022723"/>
    </source>
</evidence>
<dbReference type="GO" id="GO:0019807">
    <property type="term" value="F:aspartoacylase activity"/>
    <property type="evidence" value="ECO:0007669"/>
    <property type="project" value="UniProtKB-UniRule"/>
</dbReference>
<keyword evidence="3 5" id="KW-0378">Hydrolase</keyword>
<dbReference type="InterPro" id="IPR055438">
    <property type="entry name" value="AstE_AspA_cat"/>
</dbReference>
<gene>
    <name evidence="10" type="ORF">IQ266_00610</name>
</gene>
<dbReference type="RefSeq" id="WP_264323071.1">
    <property type="nucleotide sequence ID" value="NZ_JADEXQ010000001.1"/>
</dbReference>
<comment type="catalytic activity">
    <reaction evidence="5">
        <text>an N-acyl-L-aspartate + H2O = a carboxylate + L-aspartate</text>
        <dbReference type="Rhea" id="RHEA:10872"/>
        <dbReference type="ChEBI" id="CHEBI:15377"/>
        <dbReference type="ChEBI" id="CHEBI:29067"/>
        <dbReference type="ChEBI" id="CHEBI:29991"/>
        <dbReference type="ChEBI" id="CHEBI:58497"/>
        <dbReference type="EC" id="3.5.1.15"/>
    </reaction>
</comment>
<evidence type="ECO:0000256" key="3">
    <source>
        <dbReference type="ARBA" id="ARBA00022801"/>
    </source>
</evidence>
<feature type="binding site" evidence="5">
    <location>
        <position position="162"/>
    </location>
    <ligand>
        <name>substrate</name>
    </ligand>
</feature>
<evidence type="ECO:0000313" key="10">
    <source>
        <dbReference type="EMBL" id="MBE9028255.1"/>
    </source>
</evidence>
<comment type="caution">
    <text evidence="10">The sequence shown here is derived from an EMBL/GenBank/DDBJ whole genome shotgun (WGS) entry which is preliminary data.</text>
</comment>
<feature type="binding site" evidence="5 7">
    <location>
        <position position="104"/>
    </location>
    <ligand>
        <name>Zn(2+)</name>
        <dbReference type="ChEBI" id="CHEBI:29105"/>
    </ligand>
</feature>
<dbReference type="GO" id="GO:0005829">
    <property type="term" value="C:cytosol"/>
    <property type="evidence" value="ECO:0007669"/>
    <property type="project" value="TreeGrafter"/>
</dbReference>
<organism evidence="10 11">
    <name type="scientific">Romeriopsis navalis LEGE 11480</name>
    <dbReference type="NCBI Taxonomy" id="2777977"/>
    <lineage>
        <taxon>Bacteria</taxon>
        <taxon>Bacillati</taxon>
        <taxon>Cyanobacteriota</taxon>
        <taxon>Cyanophyceae</taxon>
        <taxon>Leptolyngbyales</taxon>
        <taxon>Leptolyngbyaceae</taxon>
        <taxon>Romeriopsis</taxon>
        <taxon>Romeriopsis navalis</taxon>
    </lineage>
</organism>
<dbReference type="Pfam" id="PF04952">
    <property type="entry name" value="AstE_AspA_hybrid"/>
    <property type="match status" value="1"/>
</dbReference>
<evidence type="ECO:0000256" key="7">
    <source>
        <dbReference type="PIRSR" id="PIRSR018001-3"/>
    </source>
</evidence>
<evidence type="ECO:0000256" key="5">
    <source>
        <dbReference type="HAMAP-Rule" id="MF_00704"/>
    </source>
</evidence>
<protein>
    <recommendedName>
        <fullName evidence="5">Probable aspartoacylase</fullName>
        <ecNumber evidence="5">3.5.1.15</ecNumber>
    </recommendedName>
</protein>
<feature type="binding site" evidence="5 7">
    <location>
        <position position="14"/>
    </location>
    <ligand>
        <name>Zn(2+)</name>
        <dbReference type="ChEBI" id="CHEBI:29105"/>
    </ligand>
</feature>
<evidence type="ECO:0000259" key="8">
    <source>
        <dbReference type="Pfam" id="PF04952"/>
    </source>
</evidence>
<dbReference type="GO" id="GO:0016788">
    <property type="term" value="F:hydrolase activity, acting on ester bonds"/>
    <property type="evidence" value="ECO:0007669"/>
    <property type="project" value="InterPro"/>
</dbReference>
<dbReference type="EC" id="3.5.1.15" evidence="5"/>
<name>A0A928VKL1_9CYAN</name>
<dbReference type="PANTHER" id="PTHR15162:SF7">
    <property type="entry name" value="SUCCINYLGLUTAMATE DESUCCINYLASE"/>
    <property type="match status" value="1"/>
</dbReference>